<evidence type="ECO:0000313" key="7">
    <source>
        <dbReference type="EMBL" id="REG83238.1"/>
    </source>
</evidence>
<sequence>MEKRAFDAGLQAERTALSWSRTLLVLLLNVLLVIRVGYTSQNPIVLYAGVMLAVLTMIFYGLSVSRVAVFFLDRELTTQNSIRAKQWLSAALCVAALLVALSSAMSLLSVW</sequence>
<dbReference type="Proteomes" id="UP000256542">
    <property type="component" value="Unassembled WGS sequence"/>
</dbReference>
<keyword evidence="8" id="KW-1185">Reference proteome</keyword>
<dbReference type="OrthoDB" id="3701077at2"/>
<feature type="transmembrane region" description="Helical" evidence="5">
    <location>
        <begin position="90"/>
        <end position="110"/>
    </location>
</feature>
<dbReference type="AlphaFoldDB" id="A0A3E0DP33"/>
<evidence type="ECO:0000256" key="2">
    <source>
        <dbReference type="ARBA" id="ARBA00022692"/>
    </source>
</evidence>
<dbReference type="EMBL" id="QUNG01000006">
    <property type="protein sequence ID" value="REG83238.1"/>
    <property type="molecule type" value="Genomic_DNA"/>
</dbReference>
<evidence type="ECO:0000256" key="5">
    <source>
        <dbReference type="SAM" id="Phobius"/>
    </source>
</evidence>
<accession>A0A3E0DP33</accession>
<evidence type="ECO:0000256" key="3">
    <source>
        <dbReference type="ARBA" id="ARBA00022989"/>
    </source>
</evidence>
<evidence type="ECO:0000256" key="1">
    <source>
        <dbReference type="ARBA" id="ARBA00004127"/>
    </source>
</evidence>
<evidence type="ECO:0000313" key="8">
    <source>
        <dbReference type="Proteomes" id="UP000256542"/>
    </source>
</evidence>
<comment type="subcellular location">
    <subcellularLocation>
        <location evidence="1">Endomembrane system</location>
        <topology evidence="1">Multi-pass membrane protein</topology>
    </subcellularLocation>
</comment>
<protein>
    <submittedName>
        <fullName evidence="7">Uncharacterized protein DUF202</fullName>
    </submittedName>
</protein>
<evidence type="ECO:0000259" key="6">
    <source>
        <dbReference type="Pfam" id="PF02656"/>
    </source>
</evidence>
<comment type="caution">
    <text evidence="7">The sequence shown here is derived from an EMBL/GenBank/DDBJ whole genome shotgun (WGS) entry which is preliminary data.</text>
</comment>
<name>A0A3E0DP33_9GAMM</name>
<evidence type="ECO:0000256" key="4">
    <source>
        <dbReference type="ARBA" id="ARBA00023136"/>
    </source>
</evidence>
<organism evidence="7 8">
    <name type="scientific">Marinomonas pollencensis</name>
    <dbReference type="NCBI Taxonomy" id="491954"/>
    <lineage>
        <taxon>Bacteria</taxon>
        <taxon>Pseudomonadati</taxon>
        <taxon>Pseudomonadota</taxon>
        <taxon>Gammaproteobacteria</taxon>
        <taxon>Oceanospirillales</taxon>
        <taxon>Oceanospirillaceae</taxon>
        <taxon>Marinomonas</taxon>
    </lineage>
</organism>
<dbReference type="RefSeq" id="WP_115897721.1">
    <property type="nucleotide sequence ID" value="NZ_QUNG01000006.1"/>
</dbReference>
<keyword evidence="2 5" id="KW-0812">Transmembrane</keyword>
<gene>
    <name evidence="7" type="ORF">DFP81_10698</name>
</gene>
<feature type="transmembrane region" description="Helical" evidence="5">
    <location>
        <begin position="44"/>
        <end position="69"/>
    </location>
</feature>
<feature type="transmembrane region" description="Helical" evidence="5">
    <location>
        <begin position="21"/>
        <end position="38"/>
    </location>
</feature>
<keyword evidence="4 5" id="KW-0472">Membrane</keyword>
<dbReference type="Pfam" id="PF02656">
    <property type="entry name" value="DUF202"/>
    <property type="match status" value="1"/>
</dbReference>
<dbReference type="InterPro" id="IPR003807">
    <property type="entry name" value="DUF202"/>
</dbReference>
<proteinExistence type="predicted"/>
<feature type="domain" description="DUF202" evidence="6">
    <location>
        <begin position="8"/>
        <end position="66"/>
    </location>
</feature>
<dbReference type="GO" id="GO:0012505">
    <property type="term" value="C:endomembrane system"/>
    <property type="evidence" value="ECO:0007669"/>
    <property type="project" value="UniProtKB-SubCell"/>
</dbReference>
<keyword evidence="3 5" id="KW-1133">Transmembrane helix</keyword>
<reference evidence="7 8" key="1">
    <citation type="submission" date="2018-08" db="EMBL/GenBank/DDBJ databases">
        <title>Genomic Encyclopedia of Type Strains, Phase III (KMG-III): the genomes of soil and plant-associated and newly described type strains.</title>
        <authorList>
            <person name="Whitman W."/>
        </authorList>
    </citation>
    <scope>NUCLEOTIDE SEQUENCE [LARGE SCALE GENOMIC DNA]</scope>
    <source>
        <strain evidence="7 8">CECT 7375</strain>
    </source>
</reference>